<reference evidence="1 2" key="1">
    <citation type="submission" date="2018-08" db="EMBL/GenBank/DDBJ databases">
        <title>Verrucosispora craniellae sp. nov., isolated from a marine sponge in the South China Sea.</title>
        <authorList>
            <person name="Li L."/>
            <person name="Lin H.W."/>
        </authorList>
    </citation>
    <scope>NUCLEOTIDE SEQUENCE [LARGE SCALE GENOMIC DNA]</scope>
    <source>
        <strain evidence="1 2">LHW63014</strain>
    </source>
</reference>
<gene>
    <name evidence="1" type="ORF">D0Q02_25615</name>
</gene>
<protein>
    <submittedName>
        <fullName evidence="1">Uncharacterized protein</fullName>
    </submittedName>
</protein>
<accession>A0A372FTF2</accession>
<evidence type="ECO:0000313" key="2">
    <source>
        <dbReference type="Proteomes" id="UP000262621"/>
    </source>
</evidence>
<evidence type="ECO:0000313" key="1">
    <source>
        <dbReference type="EMBL" id="RFS43789.1"/>
    </source>
</evidence>
<name>A0A372FTF2_9ACTN</name>
<dbReference type="EMBL" id="QVFU01000044">
    <property type="protein sequence ID" value="RFS43789.1"/>
    <property type="molecule type" value="Genomic_DNA"/>
</dbReference>
<dbReference type="Proteomes" id="UP000262621">
    <property type="component" value="Unassembled WGS sequence"/>
</dbReference>
<comment type="caution">
    <text evidence="1">The sequence shown here is derived from an EMBL/GenBank/DDBJ whole genome shotgun (WGS) entry which is preliminary data.</text>
</comment>
<keyword evidence="2" id="KW-1185">Reference proteome</keyword>
<proteinExistence type="predicted"/>
<dbReference type="AlphaFoldDB" id="A0A372FTF2"/>
<dbReference type="RefSeq" id="WP_117230567.1">
    <property type="nucleotide sequence ID" value="NZ_CP061725.1"/>
</dbReference>
<organism evidence="1 2">
    <name type="scientific">Micromonospora craniellae</name>
    <dbReference type="NCBI Taxonomy" id="2294034"/>
    <lineage>
        <taxon>Bacteria</taxon>
        <taxon>Bacillati</taxon>
        <taxon>Actinomycetota</taxon>
        <taxon>Actinomycetes</taxon>
        <taxon>Micromonosporales</taxon>
        <taxon>Micromonosporaceae</taxon>
        <taxon>Micromonospora</taxon>
    </lineage>
</organism>
<sequence length="74" mass="8143">MSRYGVDCEQVEVEGKPRDPVSACIVSAASLSLEQLSDRYDHWSGRIKAGSHVEGLPKMKALVDMTRATNTNLH</sequence>
<dbReference type="OrthoDB" id="4018258at2"/>